<sequence>MIELADVIRHFEGDYRAVHGATMLPSHHRTLDDITSCRTEALGGHLFSCDSCGTKIYAYHSCKNRHCPKCHGNQTRQWLDKRRAEMLPIPYFHITVTVPEPLRAIFRANQTDCYAILLKAAAEAIIELAKDPKHVGGTVGVLALLHTWTQQLIYHPHAHCLVTGGGLSEDGATWYAAKNGFLIPTKALARMIRGKVMSTFKMIRPDIAWPQQAWQQDWVVHCTPWGTGEQAIVDYLARYAFRIAINRERIVAFNEQTVTIRYKDRKQRRWRYCDIPGQEFLRRFLQHVLPRGFHKIRYFGLWHPSKRSAAKRVRLLLELEHSVPVQKAQEADPEIRSDAAPDQKPNRVHADAVCPACNQGRLVLLQRINRQSRSP</sequence>
<evidence type="ECO:0000259" key="3">
    <source>
        <dbReference type="Pfam" id="PF14319"/>
    </source>
</evidence>
<protein>
    <submittedName>
        <fullName evidence="4">Putative transposase</fullName>
    </submittedName>
</protein>
<dbReference type="eggNOG" id="COG0517">
    <property type="taxonomic scope" value="Bacteria"/>
</dbReference>
<dbReference type="OrthoDB" id="6979325at2"/>
<keyword evidence="5" id="KW-1185">Reference proteome</keyword>
<dbReference type="InterPro" id="IPR026889">
    <property type="entry name" value="Zn_Tnp"/>
</dbReference>
<evidence type="ECO:0000256" key="1">
    <source>
        <dbReference type="SAM" id="MobiDB-lite"/>
    </source>
</evidence>
<feature type="region of interest" description="Disordered" evidence="1">
    <location>
        <begin position="328"/>
        <end position="347"/>
    </location>
</feature>
<dbReference type="GO" id="GO:0004803">
    <property type="term" value="F:transposase activity"/>
    <property type="evidence" value="ECO:0007669"/>
    <property type="project" value="InterPro"/>
</dbReference>
<evidence type="ECO:0000313" key="5">
    <source>
        <dbReference type="Proteomes" id="UP000002586"/>
    </source>
</evidence>
<dbReference type="GO" id="GO:0003677">
    <property type="term" value="F:DNA binding"/>
    <property type="evidence" value="ECO:0007669"/>
    <property type="project" value="InterPro"/>
</dbReference>
<dbReference type="GO" id="GO:0006313">
    <property type="term" value="P:DNA transposition"/>
    <property type="evidence" value="ECO:0007669"/>
    <property type="project" value="InterPro"/>
</dbReference>
<accession>A0LBL2</accession>
<dbReference type="EMBL" id="CP000471">
    <property type="protein sequence ID" value="ABK45355.1"/>
    <property type="molecule type" value="Genomic_DNA"/>
</dbReference>
<gene>
    <name evidence="4" type="ordered locus">Mmc1_2862</name>
</gene>
<reference evidence="4 5" key="2">
    <citation type="journal article" date="2012" name="Int. J. Syst. Evol. Microbiol.">
        <title>Magnetococcus marinus gen. nov., sp. nov., a marine, magnetotactic bacterium that represents a novel lineage (Magnetococcaceae fam. nov.; Magnetococcales ord. nov.) at the base of the Alphaproteobacteria.</title>
        <authorList>
            <person name="Bazylinski D.A."/>
            <person name="Williams T.J."/>
            <person name="Lefevre C.T."/>
            <person name="Berg R.J."/>
            <person name="Zhang C.L."/>
            <person name="Bowser S.S."/>
            <person name="Dean A.J."/>
            <person name="Beveridge T.J."/>
        </authorList>
    </citation>
    <scope>NUCLEOTIDE SEQUENCE [LARGE SCALE GENOMIC DNA]</scope>
    <source>
        <strain evidence="5">ATCC BAA-1437 / JCM 17883 / MC-1</strain>
    </source>
</reference>
<reference evidence="5" key="1">
    <citation type="journal article" date="2009" name="Appl. Environ. Microbiol.">
        <title>Complete genome sequence of the chemolithoautotrophic marine magnetotactic coccus strain MC-1.</title>
        <authorList>
            <person name="Schubbe S."/>
            <person name="Williams T.J."/>
            <person name="Xie G."/>
            <person name="Kiss H.E."/>
            <person name="Brettin T.S."/>
            <person name="Martinez D."/>
            <person name="Ross C.A."/>
            <person name="Schuler D."/>
            <person name="Cox B.L."/>
            <person name="Nealson K.H."/>
            <person name="Bazylinski D.A."/>
        </authorList>
    </citation>
    <scope>NUCLEOTIDE SEQUENCE [LARGE SCALE GENOMIC DNA]</scope>
    <source>
        <strain evidence="5">ATCC BAA-1437 / JCM 17883 / MC-1</strain>
    </source>
</reference>
<dbReference type="PANTHER" id="PTHR37023:SF1">
    <property type="entry name" value="ISSOD25 TRANSPOSASE TNPA_ISSOD25"/>
    <property type="match status" value="1"/>
</dbReference>
<dbReference type="STRING" id="156889.Mmc1_2862"/>
<name>A0LBL2_MAGMM</name>
<dbReference type="RefSeq" id="WP_011714424.1">
    <property type="nucleotide sequence ID" value="NC_008576.1"/>
</dbReference>
<dbReference type="Pfam" id="PF04986">
    <property type="entry name" value="Y2_Tnp"/>
    <property type="match status" value="1"/>
</dbReference>
<dbReference type="HOGENOM" id="CLU_038153_1_0_5"/>
<organism evidence="4 5">
    <name type="scientific">Magnetococcus marinus (strain ATCC BAA-1437 / JCM 17883 / MC-1)</name>
    <dbReference type="NCBI Taxonomy" id="156889"/>
    <lineage>
        <taxon>Bacteria</taxon>
        <taxon>Pseudomonadati</taxon>
        <taxon>Pseudomonadota</taxon>
        <taxon>Magnetococcia</taxon>
        <taxon>Magnetococcales</taxon>
        <taxon>Magnetococcaceae</taxon>
        <taxon>Magnetococcus</taxon>
    </lineage>
</organism>
<dbReference type="KEGG" id="mgm:Mmc1_2862"/>
<evidence type="ECO:0000313" key="4">
    <source>
        <dbReference type="EMBL" id="ABK45355.1"/>
    </source>
</evidence>
<evidence type="ECO:0000259" key="2">
    <source>
        <dbReference type="Pfam" id="PF04986"/>
    </source>
</evidence>
<dbReference type="AlphaFoldDB" id="A0LBL2"/>
<dbReference type="Pfam" id="PF14319">
    <property type="entry name" value="Zn_Tnp_IS91"/>
    <property type="match status" value="1"/>
</dbReference>
<proteinExistence type="predicted"/>
<dbReference type="Proteomes" id="UP000002586">
    <property type="component" value="Chromosome"/>
</dbReference>
<dbReference type="PANTHER" id="PTHR37023">
    <property type="entry name" value="TRANSPOSASE"/>
    <property type="match status" value="1"/>
</dbReference>
<feature type="domain" description="Transposase IS801/IS1294" evidence="2">
    <location>
        <begin position="140"/>
        <end position="307"/>
    </location>
</feature>
<dbReference type="InterPro" id="IPR007069">
    <property type="entry name" value="Transposase_32"/>
</dbReference>
<feature type="domain" description="Transposase zinc-binding" evidence="3">
    <location>
        <begin position="9"/>
        <end position="98"/>
    </location>
</feature>
<feature type="compositionally biased region" description="Basic and acidic residues" evidence="1">
    <location>
        <begin position="329"/>
        <end position="347"/>
    </location>
</feature>